<dbReference type="EMBL" id="JARXVQ010000001">
    <property type="protein sequence ID" value="MDH6179965.1"/>
    <property type="molecule type" value="Genomic_DNA"/>
</dbReference>
<organism evidence="1 2">
    <name type="scientific">Antiquaquibacter oligotrophicus</name>
    <dbReference type="NCBI Taxonomy" id="2880260"/>
    <lineage>
        <taxon>Bacteria</taxon>
        <taxon>Bacillati</taxon>
        <taxon>Actinomycetota</taxon>
        <taxon>Actinomycetes</taxon>
        <taxon>Micrococcales</taxon>
        <taxon>Microbacteriaceae</taxon>
        <taxon>Antiquaquibacter</taxon>
    </lineage>
</organism>
<comment type="caution">
    <text evidence="1">The sequence shown here is derived from an EMBL/GenBank/DDBJ whole genome shotgun (WGS) entry which is preliminary data.</text>
</comment>
<dbReference type="SUPFAM" id="SSF53756">
    <property type="entry name" value="UDP-Glycosyltransferase/glycogen phosphorylase"/>
    <property type="match status" value="1"/>
</dbReference>
<name>A0ABT6KJV1_9MICO</name>
<sequence>MRVLITTNHLRNLAGSEVVTLELIEHFLARDWYVDVYTHDLGEPMLGEIQKLPSWGRLTLHVADLDAEFGEAYDLIWVQHSILPPGLLRRLEAGGVDAPMIWHHLSSFMDVELPRHAGIENQLAALSMGMSSTTVERLKEFGLTAENLEVFDNPAPDAFADAVRDPVSALRRILVVSNHAPAEVREAADALAELGIEVVFLGADDGPVRVTPETLSDVDAVLTIGKTVQYALSMGIPVYLYDHFGGPGWLTDETIAAAAHDSFSGRKEGRQLAAQQLVAEITGGFDTARDFATDRRPEHAERWRLSTRLDALLNDERVVRAGVASLSPEDARQLSSLIALHRDLYRLVLKLQGDIAELTSDARET</sequence>
<protein>
    <recommendedName>
        <fullName evidence="3">Glycosyltransferase subfamily 4-like N-terminal domain-containing protein</fullName>
    </recommendedName>
</protein>
<dbReference type="Proteomes" id="UP001160142">
    <property type="component" value="Unassembled WGS sequence"/>
</dbReference>
<keyword evidence="2" id="KW-1185">Reference proteome</keyword>
<dbReference type="RefSeq" id="WP_322132334.1">
    <property type="nucleotide sequence ID" value="NZ_CP085036.1"/>
</dbReference>
<evidence type="ECO:0000313" key="1">
    <source>
        <dbReference type="EMBL" id="MDH6179965.1"/>
    </source>
</evidence>
<accession>A0ABT6KJV1</accession>
<gene>
    <name evidence="1" type="ORF">M2152_000147</name>
</gene>
<evidence type="ECO:0008006" key="3">
    <source>
        <dbReference type="Google" id="ProtNLM"/>
    </source>
</evidence>
<evidence type="ECO:0000313" key="2">
    <source>
        <dbReference type="Proteomes" id="UP001160142"/>
    </source>
</evidence>
<proteinExistence type="predicted"/>
<reference evidence="1 2" key="1">
    <citation type="submission" date="2023-04" db="EMBL/GenBank/DDBJ databases">
        <title>Genome Encyclopedia of Bacteria and Archaea VI: Functional Genomics of Type Strains.</title>
        <authorList>
            <person name="Whitman W."/>
        </authorList>
    </citation>
    <scope>NUCLEOTIDE SEQUENCE [LARGE SCALE GENOMIC DNA]</scope>
    <source>
        <strain evidence="1 2">SG_E_30_P1</strain>
    </source>
</reference>